<dbReference type="STRING" id="1333998.M2A_1088"/>
<protein>
    <recommendedName>
        <fullName evidence="1">Glutaredoxin 1</fullName>
    </recommendedName>
</protein>
<dbReference type="eggNOG" id="COG0695">
    <property type="taxonomic scope" value="Bacteria"/>
</dbReference>
<organism evidence="3 4">
    <name type="scientific">Tepidicaulis marinus</name>
    <dbReference type="NCBI Taxonomy" id="1333998"/>
    <lineage>
        <taxon>Bacteria</taxon>
        <taxon>Pseudomonadati</taxon>
        <taxon>Pseudomonadota</taxon>
        <taxon>Alphaproteobacteria</taxon>
        <taxon>Hyphomicrobiales</taxon>
        <taxon>Parvibaculaceae</taxon>
        <taxon>Tepidicaulis</taxon>
    </lineage>
</organism>
<dbReference type="SUPFAM" id="SSF52833">
    <property type="entry name" value="Thioredoxin-like"/>
    <property type="match status" value="1"/>
</dbReference>
<evidence type="ECO:0000259" key="2">
    <source>
        <dbReference type="Pfam" id="PF00462"/>
    </source>
</evidence>
<accession>A0A081B971</accession>
<dbReference type="InterPro" id="IPR011767">
    <property type="entry name" value="GLR_AS"/>
</dbReference>
<gene>
    <name evidence="3" type="ORF">M2A_1088</name>
</gene>
<evidence type="ECO:0000313" key="4">
    <source>
        <dbReference type="Proteomes" id="UP000028702"/>
    </source>
</evidence>
<dbReference type="InterPro" id="IPR002109">
    <property type="entry name" value="Glutaredoxin"/>
</dbReference>
<dbReference type="InterPro" id="IPR036249">
    <property type="entry name" value="Thioredoxin-like_sf"/>
</dbReference>
<comment type="caution">
    <text evidence="3">The sequence shown here is derived from an EMBL/GenBank/DDBJ whole genome shotgun (WGS) entry which is preliminary data.</text>
</comment>
<evidence type="ECO:0000313" key="3">
    <source>
        <dbReference type="EMBL" id="GAK44589.1"/>
    </source>
</evidence>
<dbReference type="Pfam" id="PF00462">
    <property type="entry name" value="Glutaredoxin"/>
    <property type="match status" value="1"/>
</dbReference>
<evidence type="ECO:0000256" key="1">
    <source>
        <dbReference type="ARBA" id="ARBA00015343"/>
    </source>
</evidence>
<keyword evidence="4" id="KW-1185">Reference proteome</keyword>
<name>A0A081B971_9HYPH</name>
<proteinExistence type="predicted"/>
<reference evidence="3 4" key="1">
    <citation type="submission" date="2014-07" db="EMBL/GenBank/DDBJ databases">
        <title>Tepidicaulis marinum gen. nov., sp. nov., a novel marine bacterium denitrifying nitrate to nitrous oxide strictly under microaerobic conditions.</title>
        <authorList>
            <person name="Takeuchi M."/>
            <person name="Yamagishi T."/>
            <person name="Kamagata Y."/>
            <person name="Oshima K."/>
            <person name="Hattori M."/>
            <person name="Katayama T."/>
            <person name="Hanada S."/>
            <person name="Tamaki H."/>
            <person name="Marumo K."/>
            <person name="Maeda H."/>
            <person name="Nedachi M."/>
            <person name="Iwasaki W."/>
            <person name="Suwa Y."/>
            <person name="Sakata S."/>
        </authorList>
    </citation>
    <scope>NUCLEOTIDE SEQUENCE [LARGE SCALE GENOMIC DNA]</scope>
    <source>
        <strain evidence="3 4">MA2</strain>
    </source>
</reference>
<dbReference type="PROSITE" id="PS51354">
    <property type="entry name" value="GLUTAREDOXIN_2"/>
    <property type="match status" value="1"/>
</dbReference>
<sequence>MSSPTPSGPATSPEPIRITVYRWAGKWGPFKIKIPCGECAVTVDIAKDTIGKELAGVPVELDVREWLSEWWKPLRLGAWHAPITVVEKEVVAEGEALNRGVLAEKVMAEATKRFAVTGTRLFGKDNCPHCERAKTYLKDAGIAFTYHDVVANPGAMYEMFARVKPIVGPKTPITTPQVWIDGAYIGGADQVARHLGIAEEKKPRKRRGFLGLPFWAGRRAAA</sequence>
<dbReference type="Proteomes" id="UP000028702">
    <property type="component" value="Unassembled WGS sequence"/>
</dbReference>
<dbReference type="AlphaFoldDB" id="A0A081B971"/>
<dbReference type="EMBL" id="BBIO01000004">
    <property type="protein sequence ID" value="GAK44589.1"/>
    <property type="molecule type" value="Genomic_DNA"/>
</dbReference>
<feature type="domain" description="Glutaredoxin" evidence="2">
    <location>
        <begin position="121"/>
        <end position="185"/>
    </location>
</feature>
<dbReference type="RefSeq" id="WP_045444099.1">
    <property type="nucleotide sequence ID" value="NZ_BBIO01000004.1"/>
</dbReference>
<dbReference type="Gene3D" id="3.40.30.10">
    <property type="entry name" value="Glutaredoxin"/>
    <property type="match status" value="1"/>
</dbReference>
<dbReference type="PROSITE" id="PS00195">
    <property type="entry name" value="GLUTAREDOXIN_1"/>
    <property type="match status" value="1"/>
</dbReference>